<name>A0A934IBG8_9RHOB</name>
<dbReference type="PANTHER" id="PTHR19288:SF90">
    <property type="entry name" value="OS08G0542600 PROTEIN"/>
    <property type="match status" value="1"/>
</dbReference>
<keyword evidence="2" id="KW-1185">Reference proteome</keyword>
<gene>
    <name evidence="1" type="ORF">ILP92_07450</name>
</gene>
<dbReference type="Pfam" id="PF13344">
    <property type="entry name" value="Hydrolase_6"/>
    <property type="match status" value="1"/>
</dbReference>
<dbReference type="GO" id="GO:0005737">
    <property type="term" value="C:cytoplasm"/>
    <property type="evidence" value="ECO:0007669"/>
    <property type="project" value="TreeGrafter"/>
</dbReference>
<dbReference type="EMBL" id="JAEKPD010000007">
    <property type="protein sequence ID" value="MBJ3762576.1"/>
    <property type="molecule type" value="Genomic_DNA"/>
</dbReference>
<dbReference type="SUPFAM" id="SSF56784">
    <property type="entry name" value="HAD-like"/>
    <property type="match status" value="1"/>
</dbReference>
<dbReference type="NCBIfam" id="TIGR01460">
    <property type="entry name" value="HAD-SF-IIA"/>
    <property type="match status" value="1"/>
</dbReference>
<reference evidence="1" key="1">
    <citation type="submission" date="2020-12" db="EMBL/GenBank/DDBJ databases">
        <title>Bacterial taxonomy.</title>
        <authorList>
            <person name="Pan X."/>
        </authorList>
    </citation>
    <scope>NUCLEOTIDE SEQUENCE</scope>
    <source>
        <strain evidence="1">KCTC 52957</strain>
    </source>
</reference>
<evidence type="ECO:0000313" key="2">
    <source>
        <dbReference type="Proteomes" id="UP000642488"/>
    </source>
</evidence>
<dbReference type="InterPro" id="IPR023214">
    <property type="entry name" value="HAD_sf"/>
</dbReference>
<dbReference type="InterPro" id="IPR006357">
    <property type="entry name" value="HAD-SF_hydro_IIA"/>
</dbReference>
<dbReference type="InterPro" id="IPR006356">
    <property type="entry name" value="HAD-SF_hydro_IIA_hyp3"/>
</dbReference>
<dbReference type="NCBIfam" id="TIGR01459">
    <property type="entry name" value="HAD-SF-IIA-hyp4"/>
    <property type="match status" value="1"/>
</dbReference>
<dbReference type="GO" id="GO:0016791">
    <property type="term" value="F:phosphatase activity"/>
    <property type="evidence" value="ECO:0007669"/>
    <property type="project" value="TreeGrafter"/>
</dbReference>
<accession>A0A934IBG8</accession>
<dbReference type="RefSeq" id="WP_198915756.1">
    <property type="nucleotide sequence ID" value="NZ_JAEKPD010000007.1"/>
</dbReference>
<keyword evidence="1" id="KW-0378">Hydrolase</keyword>
<dbReference type="Gene3D" id="3.40.50.1000">
    <property type="entry name" value="HAD superfamily/HAD-like"/>
    <property type="match status" value="2"/>
</dbReference>
<dbReference type="InterPro" id="IPR036412">
    <property type="entry name" value="HAD-like_sf"/>
</dbReference>
<dbReference type="CDD" id="cd07525">
    <property type="entry name" value="HAD_like"/>
    <property type="match status" value="1"/>
</dbReference>
<dbReference type="AlphaFoldDB" id="A0A934IBG8"/>
<proteinExistence type="predicted"/>
<organism evidence="1 2">
    <name type="scientific">Palleronia pontilimi</name>
    <dbReference type="NCBI Taxonomy" id="1964209"/>
    <lineage>
        <taxon>Bacteria</taxon>
        <taxon>Pseudomonadati</taxon>
        <taxon>Pseudomonadota</taxon>
        <taxon>Alphaproteobacteria</taxon>
        <taxon>Rhodobacterales</taxon>
        <taxon>Roseobacteraceae</taxon>
        <taxon>Palleronia</taxon>
    </lineage>
</organism>
<protein>
    <submittedName>
        <fullName evidence="1">TIGR01459 family HAD-type hydrolase</fullName>
    </submittedName>
</protein>
<dbReference type="Proteomes" id="UP000642488">
    <property type="component" value="Unassembled WGS sequence"/>
</dbReference>
<comment type="caution">
    <text evidence="1">The sequence shown here is derived from an EMBL/GenBank/DDBJ whole genome shotgun (WGS) entry which is preliminary data.</text>
</comment>
<sequence>MTQIIDSLAEISESYDALLCDLWGCVHDGVRALPEAVAALQAFRAKGGTVVLLTNAPRPRAAVAAQIDRLGVPDDAWDTIATSGDAAREAMFRGAVGSKVYFIGEDRDDVFFEPLHLVEDPVKIERVALDRAEGVVITGPFDSHQPPEVLRPQLLDAKTRGLTMLNANPDIVVDRGDTREYCAGAVAQLYEQMGGSVLSFGKPHPPVYDLARRRMAEFGDPVPDDRILAIGDGILTDVKGGMLEGFDVLFVTGGLAAEETRTDRQPEPDALTAYLADQQMDPPFSVGKLR</sequence>
<evidence type="ECO:0000313" key="1">
    <source>
        <dbReference type="EMBL" id="MBJ3762576.1"/>
    </source>
</evidence>
<dbReference type="Pfam" id="PF13242">
    <property type="entry name" value="Hydrolase_like"/>
    <property type="match status" value="1"/>
</dbReference>
<dbReference type="PANTHER" id="PTHR19288">
    <property type="entry name" value="4-NITROPHENYLPHOSPHATASE-RELATED"/>
    <property type="match status" value="1"/>
</dbReference>